<feature type="region of interest" description="Disordered" evidence="8">
    <location>
        <begin position="43"/>
        <end position="68"/>
    </location>
</feature>
<dbReference type="Proteomes" id="UP001324427">
    <property type="component" value="Unassembled WGS sequence"/>
</dbReference>
<name>A0AAV9JR79_9PEZI</name>
<evidence type="ECO:0000313" key="9">
    <source>
        <dbReference type="EMBL" id="KAK4548158.1"/>
    </source>
</evidence>
<dbReference type="EMBL" id="JAVFHQ010000008">
    <property type="protein sequence ID" value="KAK4548158.1"/>
    <property type="molecule type" value="Genomic_DNA"/>
</dbReference>
<reference evidence="9 10" key="1">
    <citation type="submission" date="2021-11" db="EMBL/GenBank/DDBJ databases">
        <title>Black yeast isolated from Biological Soil Crust.</title>
        <authorList>
            <person name="Kurbessoian T."/>
        </authorList>
    </citation>
    <scope>NUCLEOTIDE SEQUENCE [LARGE SCALE GENOMIC DNA]</scope>
    <source>
        <strain evidence="9 10">CCFEE 5522</strain>
    </source>
</reference>
<dbReference type="Pfam" id="PF06984">
    <property type="entry name" value="MRP-L47"/>
    <property type="match status" value="1"/>
</dbReference>
<comment type="subcellular location">
    <subcellularLocation>
        <location evidence="1">Mitochondrion</location>
    </subcellularLocation>
</comment>
<feature type="region of interest" description="Disordered" evidence="8">
    <location>
        <begin position="238"/>
        <end position="278"/>
    </location>
</feature>
<dbReference type="Gene3D" id="6.10.330.20">
    <property type="match status" value="1"/>
</dbReference>
<proteinExistence type="inferred from homology"/>
<feature type="compositionally biased region" description="Low complexity" evidence="8">
    <location>
        <begin position="269"/>
        <end position="278"/>
    </location>
</feature>
<dbReference type="GO" id="GO:0005762">
    <property type="term" value="C:mitochondrial large ribosomal subunit"/>
    <property type="evidence" value="ECO:0007669"/>
    <property type="project" value="TreeGrafter"/>
</dbReference>
<dbReference type="InterPro" id="IPR038340">
    <property type="entry name" value="MRP-L47_sf"/>
</dbReference>
<dbReference type="AlphaFoldDB" id="A0AAV9JR79"/>
<evidence type="ECO:0000256" key="5">
    <source>
        <dbReference type="ARBA" id="ARBA00023274"/>
    </source>
</evidence>
<keyword evidence="3" id="KW-0689">Ribosomal protein</keyword>
<accession>A0AAV9JR79</accession>
<evidence type="ECO:0000256" key="8">
    <source>
        <dbReference type="SAM" id="MobiDB-lite"/>
    </source>
</evidence>
<keyword evidence="4" id="KW-0496">Mitochondrion</keyword>
<dbReference type="GO" id="GO:0032543">
    <property type="term" value="P:mitochondrial translation"/>
    <property type="evidence" value="ECO:0007669"/>
    <property type="project" value="TreeGrafter"/>
</dbReference>
<gene>
    <name evidence="9" type="ORF">LTR36_010027</name>
</gene>
<dbReference type="PANTHER" id="PTHR21183:SF18">
    <property type="entry name" value="LARGE RIBOSOMAL SUBUNIT PROTEIN UL29M"/>
    <property type="match status" value="1"/>
</dbReference>
<evidence type="ECO:0000313" key="10">
    <source>
        <dbReference type="Proteomes" id="UP001324427"/>
    </source>
</evidence>
<dbReference type="PANTHER" id="PTHR21183">
    <property type="entry name" value="RIBOSOMAL PROTEIN L47, MITOCHONDRIAL-RELATED"/>
    <property type="match status" value="1"/>
</dbReference>
<organism evidence="9 10">
    <name type="scientific">Oleoguttula mirabilis</name>
    <dbReference type="NCBI Taxonomy" id="1507867"/>
    <lineage>
        <taxon>Eukaryota</taxon>
        <taxon>Fungi</taxon>
        <taxon>Dikarya</taxon>
        <taxon>Ascomycota</taxon>
        <taxon>Pezizomycotina</taxon>
        <taxon>Dothideomycetes</taxon>
        <taxon>Dothideomycetidae</taxon>
        <taxon>Mycosphaerellales</taxon>
        <taxon>Teratosphaeriaceae</taxon>
        <taxon>Oleoguttula</taxon>
    </lineage>
</organism>
<evidence type="ECO:0000256" key="1">
    <source>
        <dbReference type="ARBA" id="ARBA00004173"/>
    </source>
</evidence>
<comment type="caution">
    <text evidence="9">The sequence shown here is derived from an EMBL/GenBank/DDBJ whole genome shotgun (WGS) entry which is preliminary data.</text>
</comment>
<evidence type="ECO:0000256" key="3">
    <source>
        <dbReference type="ARBA" id="ARBA00022980"/>
    </source>
</evidence>
<keyword evidence="5" id="KW-0687">Ribonucleoprotein</keyword>
<evidence type="ECO:0000256" key="2">
    <source>
        <dbReference type="ARBA" id="ARBA00009254"/>
    </source>
</evidence>
<keyword evidence="10" id="KW-1185">Reference proteome</keyword>
<evidence type="ECO:0000256" key="6">
    <source>
        <dbReference type="ARBA" id="ARBA00035289"/>
    </source>
</evidence>
<evidence type="ECO:0000256" key="4">
    <source>
        <dbReference type="ARBA" id="ARBA00023128"/>
    </source>
</evidence>
<protein>
    <recommendedName>
        <fullName evidence="6">Large ribosomal subunit protein uL29m</fullName>
    </recommendedName>
    <alternativeName>
        <fullName evidence="7">54S ribosomal protein L4, mitochondrial</fullName>
    </alternativeName>
</protein>
<dbReference type="GO" id="GO:0003735">
    <property type="term" value="F:structural constituent of ribosome"/>
    <property type="evidence" value="ECO:0007669"/>
    <property type="project" value="InterPro"/>
</dbReference>
<dbReference type="InterPro" id="IPR010729">
    <property type="entry name" value="Ribosomal_uL29_mit"/>
</dbReference>
<comment type="similarity">
    <text evidence="2">Belongs to the universal ribosomal protein uL29 family.</text>
</comment>
<sequence>MHCTGAFLLRSALIPSIPRTTTATTASLPAAFLLPAFTTTTPQPTARATFSTTPSAHARKDGNRNRGVSALRHTGIGKKQKLSVSLKDLPRPVLDPQRRSKVQVDDDHGLWDFLPTARTALRTPDELHAHGRGWTVPELRHKDWDDLHRLWWVCIKERNRLATQWYEHDRIGGMDGGAGMYGEHEGAARDKEVRKTMKGVRHCLTERWYAWENARVAGMEDGEVDLYAEVERGEAAYLPRGEESVEPVSLGSEDDARTDPSRTLPPPNSASAASEARV</sequence>
<evidence type="ECO:0000256" key="7">
    <source>
        <dbReference type="ARBA" id="ARBA00035399"/>
    </source>
</evidence>